<evidence type="ECO:0000313" key="3">
    <source>
        <dbReference type="Proteomes" id="UP000799770"/>
    </source>
</evidence>
<proteinExistence type="predicted"/>
<gene>
    <name evidence="2" type="ORF">BDV96DRAFT_594781</name>
</gene>
<name>A0A6A5ZTL8_9PLEO</name>
<feature type="region of interest" description="Disordered" evidence="1">
    <location>
        <begin position="140"/>
        <end position="161"/>
    </location>
</feature>
<dbReference type="AlphaFoldDB" id="A0A6A5ZTL8"/>
<organism evidence="2 3">
    <name type="scientific">Lophiotrema nucula</name>
    <dbReference type="NCBI Taxonomy" id="690887"/>
    <lineage>
        <taxon>Eukaryota</taxon>
        <taxon>Fungi</taxon>
        <taxon>Dikarya</taxon>
        <taxon>Ascomycota</taxon>
        <taxon>Pezizomycotina</taxon>
        <taxon>Dothideomycetes</taxon>
        <taxon>Pleosporomycetidae</taxon>
        <taxon>Pleosporales</taxon>
        <taxon>Lophiotremataceae</taxon>
        <taxon>Lophiotrema</taxon>
    </lineage>
</organism>
<evidence type="ECO:0000313" key="2">
    <source>
        <dbReference type="EMBL" id="KAF2121601.1"/>
    </source>
</evidence>
<feature type="region of interest" description="Disordered" evidence="1">
    <location>
        <begin position="1"/>
        <end position="64"/>
    </location>
</feature>
<protein>
    <submittedName>
        <fullName evidence="2">Uncharacterized protein</fullName>
    </submittedName>
</protein>
<sequence length="280" mass="31403">MRLERATGSPIMPKHSGYPLPAHHSTGQASASSEDTDSDRHDAMVPESLDAGASSNDTSRGSSFIRSRPLDTVWSLGTFMTETNRSQMLAMIEEIGGNSNHWSARDDSELYQHCRDIQLARQQNFKDTLEMAQAANTIKPNGMPAMETKEKDSEPTPESQQKFELDATKNLEANTQDEYFVGFDLPTFTPINNVNREAWFPGKGTIRSVQRLEQQLTQIEESVEAKLLDMTCKLNGDTHMDSSDCDCFPLVTDEYGSVIITEKTQRVVGLLVHHRNRFRS</sequence>
<accession>A0A6A5ZTL8</accession>
<dbReference type="EMBL" id="ML977312">
    <property type="protein sequence ID" value="KAF2121601.1"/>
    <property type="molecule type" value="Genomic_DNA"/>
</dbReference>
<reference evidence="2" key="1">
    <citation type="journal article" date="2020" name="Stud. Mycol.">
        <title>101 Dothideomycetes genomes: a test case for predicting lifestyles and emergence of pathogens.</title>
        <authorList>
            <person name="Haridas S."/>
            <person name="Albert R."/>
            <person name="Binder M."/>
            <person name="Bloem J."/>
            <person name="Labutti K."/>
            <person name="Salamov A."/>
            <person name="Andreopoulos B."/>
            <person name="Baker S."/>
            <person name="Barry K."/>
            <person name="Bills G."/>
            <person name="Bluhm B."/>
            <person name="Cannon C."/>
            <person name="Castanera R."/>
            <person name="Culley D."/>
            <person name="Daum C."/>
            <person name="Ezra D."/>
            <person name="Gonzalez J."/>
            <person name="Henrissat B."/>
            <person name="Kuo A."/>
            <person name="Liang C."/>
            <person name="Lipzen A."/>
            <person name="Lutzoni F."/>
            <person name="Magnuson J."/>
            <person name="Mondo S."/>
            <person name="Nolan M."/>
            <person name="Ohm R."/>
            <person name="Pangilinan J."/>
            <person name="Park H.-J."/>
            <person name="Ramirez L."/>
            <person name="Alfaro M."/>
            <person name="Sun H."/>
            <person name="Tritt A."/>
            <person name="Yoshinaga Y."/>
            <person name="Zwiers L.-H."/>
            <person name="Turgeon B."/>
            <person name="Goodwin S."/>
            <person name="Spatafora J."/>
            <person name="Crous P."/>
            <person name="Grigoriev I."/>
        </authorList>
    </citation>
    <scope>NUCLEOTIDE SEQUENCE</scope>
    <source>
        <strain evidence="2">CBS 627.86</strain>
    </source>
</reference>
<dbReference type="Proteomes" id="UP000799770">
    <property type="component" value="Unassembled WGS sequence"/>
</dbReference>
<feature type="compositionally biased region" description="Polar residues" evidence="1">
    <location>
        <begin position="53"/>
        <end position="64"/>
    </location>
</feature>
<keyword evidence="3" id="KW-1185">Reference proteome</keyword>
<evidence type="ECO:0000256" key="1">
    <source>
        <dbReference type="SAM" id="MobiDB-lite"/>
    </source>
</evidence>